<name>A0AAU9KX21_9STRA</name>
<sequence length="190" mass="21149">MLKQQSKGKDHKAAGDASAVASICVLCDLYTRNDLEGRWKELAAIYDQRCNVDNFREILDLSAPKARMSNLNGWHLERMAVGEFEPTAGASASDLAEIKRESRIIKQTLAKVLENGRSFQTKRKDLEEAMAKQREALTGELMEAKEFLGQAHLLNACDSATSEVSEPAPVEERLRATLKHLELYSAIDLS</sequence>
<comment type="caution">
    <text evidence="1">The sequence shown here is derived from an EMBL/GenBank/DDBJ whole genome shotgun (WGS) entry which is preliminary data.</text>
</comment>
<organism evidence="1 2">
    <name type="scientific">Peronospora belbahrii</name>
    <dbReference type="NCBI Taxonomy" id="622444"/>
    <lineage>
        <taxon>Eukaryota</taxon>
        <taxon>Sar</taxon>
        <taxon>Stramenopiles</taxon>
        <taxon>Oomycota</taxon>
        <taxon>Peronosporomycetes</taxon>
        <taxon>Peronosporales</taxon>
        <taxon>Peronosporaceae</taxon>
        <taxon>Peronospora</taxon>
    </lineage>
</organism>
<dbReference type="EMBL" id="CAKKTJ010000168">
    <property type="protein sequence ID" value="CAH0477090.1"/>
    <property type="molecule type" value="Genomic_DNA"/>
</dbReference>
<gene>
    <name evidence="1" type="ORF">PBS003_LOCUS3843</name>
</gene>
<evidence type="ECO:0000313" key="1">
    <source>
        <dbReference type="EMBL" id="CAH0477090.1"/>
    </source>
</evidence>
<evidence type="ECO:0000313" key="2">
    <source>
        <dbReference type="Proteomes" id="UP001160483"/>
    </source>
</evidence>
<protein>
    <submittedName>
        <fullName evidence="1">Uncharacterized protein</fullName>
    </submittedName>
</protein>
<proteinExistence type="predicted"/>
<reference evidence="1" key="1">
    <citation type="submission" date="2021-11" db="EMBL/GenBank/DDBJ databases">
        <authorList>
            <person name="Islam A."/>
            <person name="Islam S."/>
            <person name="Flora M.S."/>
            <person name="Rahman M."/>
            <person name="Ziaur R.M."/>
            <person name="Epstein J.H."/>
            <person name="Hassan M."/>
            <person name="Klassen M."/>
            <person name="Woodard K."/>
            <person name="Webb A."/>
            <person name="Webby R.J."/>
            <person name="El Zowalaty M.E."/>
        </authorList>
    </citation>
    <scope>NUCLEOTIDE SEQUENCE</scope>
    <source>
        <strain evidence="1">Pbs3</strain>
    </source>
</reference>
<dbReference type="Proteomes" id="UP001160483">
    <property type="component" value="Unassembled WGS sequence"/>
</dbReference>
<dbReference type="AlphaFoldDB" id="A0AAU9KX21"/>
<accession>A0AAU9KX21</accession>